<dbReference type="Gene3D" id="2.60.40.380">
    <property type="entry name" value="Purple acid phosphatase-like, N-terminal"/>
    <property type="match status" value="1"/>
</dbReference>
<dbReference type="Gene3D" id="2.60.40.10">
    <property type="entry name" value="Immunoglobulins"/>
    <property type="match status" value="1"/>
</dbReference>
<evidence type="ECO:0000313" key="6">
    <source>
        <dbReference type="Proteomes" id="UP000176191"/>
    </source>
</evidence>
<dbReference type="AlphaFoldDB" id="A0A1F5F686"/>
<feature type="domain" description="Bacterial Ig-like" evidence="4">
    <location>
        <begin position="320"/>
        <end position="387"/>
    </location>
</feature>
<feature type="transmembrane region" description="Helical" evidence="2">
    <location>
        <begin position="440"/>
        <end position="458"/>
    </location>
</feature>
<evidence type="ECO:0000259" key="3">
    <source>
        <dbReference type="Pfam" id="PF16656"/>
    </source>
</evidence>
<dbReference type="SUPFAM" id="SSF49363">
    <property type="entry name" value="Purple acid phosphatase, N-terminal domain"/>
    <property type="match status" value="1"/>
</dbReference>
<dbReference type="InterPro" id="IPR008963">
    <property type="entry name" value="Purple_acid_Pase-like_N"/>
</dbReference>
<organism evidence="5 6">
    <name type="scientific">Candidatus Collierbacteria bacterium RIFOXYA2_FULL_46_10</name>
    <dbReference type="NCBI Taxonomy" id="1817726"/>
    <lineage>
        <taxon>Bacteria</taxon>
        <taxon>Candidatus Collieribacteriota</taxon>
    </lineage>
</organism>
<protein>
    <recommendedName>
        <fullName evidence="7">Fibronectin type-III domain-containing protein</fullName>
    </recommendedName>
</protein>
<dbReference type="Proteomes" id="UP000176191">
    <property type="component" value="Unassembled WGS sequence"/>
</dbReference>
<evidence type="ECO:0008006" key="7">
    <source>
        <dbReference type="Google" id="ProtNLM"/>
    </source>
</evidence>
<gene>
    <name evidence="5" type="ORF">A2228_02820</name>
</gene>
<comment type="caution">
    <text evidence="5">The sequence shown here is derived from an EMBL/GenBank/DDBJ whole genome shotgun (WGS) entry which is preliminary data.</text>
</comment>
<feature type="region of interest" description="Disordered" evidence="1">
    <location>
        <begin position="277"/>
        <end position="299"/>
    </location>
</feature>
<keyword evidence="2" id="KW-0812">Transmembrane</keyword>
<dbReference type="EMBL" id="MFAK01000013">
    <property type="protein sequence ID" value="OGD75175.1"/>
    <property type="molecule type" value="Genomic_DNA"/>
</dbReference>
<evidence type="ECO:0000259" key="4">
    <source>
        <dbReference type="Pfam" id="PF19077"/>
    </source>
</evidence>
<dbReference type="Pfam" id="PF16656">
    <property type="entry name" value="Pur_ac_phosph_N"/>
    <property type="match status" value="1"/>
</dbReference>
<evidence type="ECO:0000313" key="5">
    <source>
        <dbReference type="EMBL" id="OGD75175.1"/>
    </source>
</evidence>
<sequence length="459" mass="49055">MKLLTKKIPTLLGLLLLGVVLGGIGWIFSRQQKITENTEIVPTRVRITNQAENKFSVSWITTKETVGWVEYGTASNEMKQIAMDDRDSGTVKNEYLTHHVTIAQLQPETEYFFRIISGKEKTIFENEGLPYTVTTGPIIATTPKAETFYGTVTAPAGEVVVGSLVYVTLPEAEMASTLVKDDGSYTITLSTIRASGGETYAEYDYSASVASLLIDNGKLQSEASVSLVNAMPVPLIILGENADFRGQGNEPSLAQENTATEAAVLVVDPYEDYEYEEYEEEEELELPPTLTPTPSPSSRAVTQTTATAAIVNPAVEGEVIFTNQPEFRGTGTKGLTLSIAVNSARSYSDTIVVENDGTWSWSPPGELAEGNHKITVSYISAGVSKTVQRNFVIATNSGTGGGLQPAFVASGAASIKPSPREVMPATASGVPTTGVITPTLLTVSLGFVMMALGVLLVVF</sequence>
<name>A0A1F5F686_9BACT</name>
<dbReference type="InterPro" id="IPR015914">
    <property type="entry name" value="PAPs_N"/>
</dbReference>
<keyword evidence="2" id="KW-1133">Transmembrane helix</keyword>
<dbReference type="GO" id="GO:0046872">
    <property type="term" value="F:metal ion binding"/>
    <property type="evidence" value="ECO:0007669"/>
    <property type="project" value="InterPro"/>
</dbReference>
<accession>A0A1F5F686</accession>
<keyword evidence="2" id="KW-0472">Membrane</keyword>
<dbReference type="Pfam" id="PF19077">
    <property type="entry name" value="Big_13"/>
    <property type="match status" value="1"/>
</dbReference>
<proteinExistence type="predicted"/>
<dbReference type="InterPro" id="IPR013783">
    <property type="entry name" value="Ig-like_fold"/>
</dbReference>
<dbReference type="GO" id="GO:0003993">
    <property type="term" value="F:acid phosphatase activity"/>
    <property type="evidence" value="ECO:0007669"/>
    <property type="project" value="InterPro"/>
</dbReference>
<feature type="domain" description="Purple acid phosphatase N-terminal" evidence="3">
    <location>
        <begin position="42"/>
        <end position="119"/>
    </location>
</feature>
<dbReference type="InterPro" id="IPR044016">
    <property type="entry name" value="Big_13"/>
</dbReference>
<evidence type="ECO:0000256" key="2">
    <source>
        <dbReference type="SAM" id="Phobius"/>
    </source>
</evidence>
<evidence type="ECO:0000256" key="1">
    <source>
        <dbReference type="SAM" id="MobiDB-lite"/>
    </source>
</evidence>
<reference evidence="5 6" key="1">
    <citation type="journal article" date="2016" name="Nat. Commun.">
        <title>Thousands of microbial genomes shed light on interconnected biogeochemical processes in an aquifer system.</title>
        <authorList>
            <person name="Anantharaman K."/>
            <person name="Brown C.T."/>
            <person name="Hug L.A."/>
            <person name="Sharon I."/>
            <person name="Castelle C.J."/>
            <person name="Probst A.J."/>
            <person name="Thomas B.C."/>
            <person name="Singh A."/>
            <person name="Wilkins M.J."/>
            <person name="Karaoz U."/>
            <person name="Brodie E.L."/>
            <person name="Williams K.H."/>
            <person name="Hubbard S.S."/>
            <person name="Banfield J.F."/>
        </authorList>
    </citation>
    <scope>NUCLEOTIDE SEQUENCE [LARGE SCALE GENOMIC DNA]</scope>
</reference>